<feature type="region of interest" description="Disordered" evidence="3">
    <location>
        <begin position="1"/>
        <end position="46"/>
    </location>
</feature>
<comment type="subunit">
    <text evidence="1">Heterotrimer of A, B and C subunits.</text>
</comment>
<keyword evidence="1" id="KW-0648">Protein biosynthesis</keyword>
<protein>
    <recommendedName>
        <fullName evidence="1">Aspartyl/glutamyl-tRNA(Asn/Gln) amidotransferase subunit C</fullName>
        <shortName evidence="1">Asp/Glu-ADT subunit C</shortName>
        <ecNumber evidence="1">6.3.5.-</ecNumber>
    </recommendedName>
</protein>
<organism evidence="4 5">
    <name type="scientific">Streptomonospora halophila</name>
    <dbReference type="NCBI Taxonomy" id="427369"/>
    <lineage>
        <taxon>Bacteria</taxon>
        <taxon>Bacillati</taxon>
        <taxon>Actinomycetota</taxon>
        <taxon>Actinomycetes</taxon>
        <taxon>Streptosporangiales</taxon>
        <taxon>Nocardiopsidaceae</taxon>
        <taxon>Streptomonospora</taxon>
    </lineage>
</organism>
<name>A0ABP9GD44_9ACTN</name>
<dbReference type="SUPFAM" id="SSF141000">
    <property type="entry name" value="Glu-tRNAGln amidotransferase C subunit"/>
    <property type="match status" value="1"/>
</dbReference>
<dbReference type="EC" id="6.3.5.-" evidence="1"/>
<accession>A0ABP9GD44</accession>
<dbReference type="Pfam" id="PF02686">
    <property type="entry name" value="GatC"/>
    <property type="match status" value="1"/>
</dbReference>
<feature type="coiled-coil region" evidence="2">
    <location>
        <begin position="70"/>
        <end position="97"/>
    </location>
</feature>
<feature type="compositionally biased region" description="Basic residues" evidence="3">
    <location>
        <begin position="1"/>
        <end position="10"/>
    </location>
</feature>
<keyword evidence="1" id="KW-0547">Nucleotide-binding</keyword>
<gene>
    <name evidence="1" type="primary">gatC</name>
    <name evidence="4" type="ORF">GCM10023224_18290</name>
</gene>
<comment type="caution">
    <text evidence="4">The sequence shown here is derived from an EMBL/GenBank/DDBJ whole genome shotgun (WGS) entry which is preliminary data.</text>
</comment>
<keyword evidence="2" id="KW-0175">Coiled coil</keyword>
<dbReference type="EMBL" id="BAABIK010000008">
    <property type="protein sequence ID" value="GAA4937538.1"/>
    <property type="molecule type" value="Genomic_DNA"/>
</dbReference>
<dbReference type="InterPro" id="IPR003837">
    <property type="entry name" value="GatC"/>
</dbReference>
<comment type="similarity">
    <text evidence="1">Belongs to the GatC family.</text>
</comment>
<evidence type="ECO:0000256" key="2">
    <source>
        <dbReference type="SAM" id="Coils"/>
    </source>
</evidence>
<feature type="compositionally biased region" description="Basic and acidic residues" evidence="3">
    <location>
        <begin position="15"/>
        <end position="24"/>
    </location>
</feature>
<dbReference type="Gene3D" id="1.10.20.60">
    <property type="entry name" value="Glu-tRNAGln amidotransferase C subunit, N-terminal domain"/>
    <property type="match status" value="1"/>
</dbReference>
<dbReference type="NCBIfam" id="TIGR00135">
    <property type="entry name" value="gatC"/>
    <property type="match status" value="1"/>
</dbReference>
<comment type="catalytic activity">
    <reaction evidence="1">
        <text>L-aspartyl-tRNA(Asn) + L-glutamine + ATP + H2O = L-asparaginyl-tRNA(Asn) + L-glutamate + ADP + phosphate + 2 H(+)</text>
        <dbReference type="Rhea" id="RHEA:14513"/>
        <dbReference type="Rhea" id="RHEA-COMP:9674"/>
        <dbReference type="Rhea" id="RHEA-COMP:9677"/>
        <dbReference type="ChEBI" id="CHEBI:15377"/>
        <dbReference type="ChEBI" id="CHEBI:15378"/>
        <dbReference type="ChEBI" id="CHEBI:29985"/>
        <dbReference type="ChEBI" id="CHEBI:30616"/>
        <dbReference type="ChEBI" id="CHEBI:43474"/>
        <dbReference type="ChEBI" id="CHEBI:58359"/>
        <dbReference type="ChEBI" id="CHEBI:78515"/>
        <dbReference type="ChEBI" id="CHEBI:78516"/>
        <dbReference type="ChEBI" id="CHEBI:456216"/>
    </reaction>
</comment>
<dbReference type="PANTHER" id="PTHR15004">
    <property type="entry name" value="GLUTAMYL-TRNA(GLN) AMIDOTRANSFERASE SUBUNIT C, MITOCHONDRIAL"/>
    <property type="match status" value="1"/>
</dbReference>
<reference evidence="5" key="1">
    <citation type="journal article" date="2019" name="Int. J. Syst. Evol. Microbiol.">
        <title>The Global Catalogue of Microorganisms (GCM) 10K type strain sequencing project: providing services to taxonomists for standard genome sequencing and annotation.</title>
        <authorList>
            <consortium name="The Broad Institute Genomics Platform"/>
            <consortium name="The Broad Institute Genome Sequencing Center for Infectious Disease"/>
            <person name="Wu L."/>
            <person name="Ma J."/>
        </authorList>
    </citation>
    <scope>NUCLEOTIDE SEQUENCE [LARGE SCALE GENOMIC DNA]</scope>
    <source>
        <strain evidence="5">JCM 18123</strain>
    </source>
</reference>
<evidence type="ECO:0000256" key="3">
    <source>
        <dbReference type="SAM" id="MobiDB-lite"/>
    </source>
</evidence>
<keyword evidence="5" id="KW-1185">Reference proteome</keyword>
<keyword evidence="1" id="KW-0067">ATP-binding</keyword>
<evidence type="ECO:0000256" key="1">
    <source>
        <dbReference type="HAMAP-Rule" id="MF_00122"/>
    </source>
</evidence>
<dbReference type="PANTHER" id="PTHR15004:SF0">
    <property type="entry name" value="GLUTAMYL-TRNA(GLN) AMIDOTRANSFERASE SUBUNIT C, MITOCHONDRIAL"/>
    <property type="match status" value="1"/>
</dbReference>
<proteinExistence type="inferred from homology"/>
<comment type="catalytic activity">
    <reaction evidence="1">
        <text>L-glutamyl-tRNA(Gln) + L-glutamine + ATP + H2O = L-glutaminyl-tRNA(Gln) + L-glutamate + ADP + phosphate + H(+)</text>
        <dbReference type="Rhea" id="RHEA:17521"/>
        <dbReference type="Rhea" id="RHEA-COMP:9681"/>
        <dbReference type="Rhea" id="RHEA-COMP:9684"/>
        <dbReference type="ChEBI" id="CHEBI:15377"/>
        <dbReference type="ChEBI" id="CHEBI:15378"/>
        <dbReference type="ChEBI" id="CHEBI:29985"/>
        <dbReference type="ChEBI" id="CHEBI:30616"/>
        <dbReference type="ChEBI" id="CHEBI:43474"/>
        <dbReference type="ChEBI" id="CHEBI:58359"/>
        <dbReference type="ChEBI" id="CHEBI:78520"/>
        <dbReference type="ChEBI" id="CHEBI:78521"/>
        <dbReference type="ChEBI" id="CHEBI:456216"/>
    </reaction>
</comment>
<sequence>MNGRARRRLCGNRIELSRSTEPPRRPARGARPRAGGSTEGARPIPPKKRFAYMSAITRDEVAHLARLSRLALHEDELDQLAAQLDEIISAVAKVQEVAQGDIPPTSHALPLTNVYRPDESLPGLTPDQALAGAPAVEDQRFRVPQILGEDQ</sequence>
<keyword evidence="1" id="KW-0436">Ligase</keyword>
<dbReference type="Proteomes" id="UP001499993">
    <property type="component" value="Unassembled WGS sequence"/>
</dbReference>
<evidence type="ECO:0000313" key="4">
    <source>
        <dbReference type="EMBL" id="GAA4937538.1"/>
    </source>
</evidence>
<dbReference type="HAMAP" id="MF_00122">
    <property type="entry name" value="GatC"/>
    <property type="match status" value="1"/>
</dbReference>
<comment type="function">
    <text evidence="1">Allows the formation of correctly charged Asn-tRNA(Asn) or Gln-tRNA(Gln) through the transamidation of misacylated Asp-tRNA(Asn) or Glu-tRNA(Gln) in organisms which lack either or both of asparaginyl-tRNA or glutaminyl-tRNA synthetases. The reaction takes place in the presence of glutamine and ATP through an activated phospho-Asp-tRNA(Asn) or phospho-Glu-tRNA(Gln).</text>
</comment>
<evidence type="ECO:0000313" key="5">
    <source>
        <dbReference type="Proteomes" id="UP001499993"/>
    </source>
</evidence>
<dbReference type="InterPro" id="IPR036113">
    <property type="entry name" value="Asp/Glu-ADT_sf_sub_c"/>
</dbReference>